<keyword evidence="4" id="KW-0479">Metal-binding</keyword>
<comment type="similarity">
    <text evidence="2">Belongs to the phosphohexose mutase family.</text>
</comment>
<dbReference type="eggNOG" id="arCOG00768">
    <property type="taxonomic scope" value="Archaea"/>
</dbReference>
<keyword evidence="3" id="KW-0597">Phosphoprotein</keyword>
<dbReference type="PIR" id="H75164">
    <property type="entry name" value="H75164"/>
</dbReference>
<proteinExistence type="inferred from homology"/>
<dbReference type="PATRIC" id="fig|272844.11.peg.504"/>
<dbReference type="EMBL" id="HE613800">
    <property type="protein sequence ID" value="CCE69860.1"/>
    <property type="molecule type" value="Genomic_DNA"/>
</dbReference>
<name>Q9V1F0_PYRAB</name>
<dbReference type="InterPro" id="IPR016055">
    <property type="entry name" value="A-D-PHexomutase_a/b/a-I/II/III"/>
</dbReference>
<evidence type="ECO:0000259" key="7">
    <source>
        <dbReference type="Pfam" id="PF02878"/>
    </source>
</evidence>
<evidence type="ECO:0000256" key="4">
    <source>
        <dbReference type="ARBA" id="ARBA00022723"/>
    </source>
</evidence>
<dbReference type="KEGG" id="pab:PAB0318"/>
<keyword evidence="5" id="KW-0460">Magnesium</keyword>
<keyword evidence="6" id="KW-0413">Isomerase</keyword>
<dbReference type="Gene3D" id="3.40.120.10">
    <property type="entry name" value="Alpha-D-Glucose-1,6-Bisphosphate, subunit A, domain 3"/>
    <property type="match status" value="1"/>
</dbReference>
<dbReference type="SUPFAM" id="SSF53738">
    <property type="entry name" value="Phosphoglucomutase, first 3 domains"/>
    <property type="match status" value="2"/>
</dbReference>
<dbReference type="Pfam" id="PF02878">
    <property type="entry name" value="PGM_PMM_I"/>
    <property type="match status" value="1"/>
</dbReference>
<feature type="domain" description="Alpha-D-phosphohexomutase alpha/beta/alpha" evidence="7">
    <location>
        <begin position="38"/>
        <end position="110"/>
    </location>
</feature>
<sequence length="267" mass="30078">MRSTAGLALTLRFGPIQGLGGKALYFQIEGGVMMRLYSSEKFNPEELALLGRGIGTVAQGTIVVGRDGRAISRYGKRALVVGIVSTGSTIMDVRLIPLIALRDFAKKKNYPFAYVYYYNGVNVEINGIDAEEVKTIVEKRTFVEASPNDIGATVYYPNALDDIVHEILRHYDFNLGTKVLVDCMNTPAVLLFPRMSEKFGMEVDMINDMMTSYLPPKPKEIFLQKLQKGDYDFGLRFRPDGIVEFHRDEDVKEFDSLWNLMDFLSSL</sequence>
<evidence type="ECO:0000256" key="1">
    <source>
        <dbReference type="ARBA" id="ARBA00001946"/>
    </source>
</evidence>
<dbReference type="PANTHER" id="PTHR43771:SF1">
    <property type="entry name" value="PHOSPHOMANNOMUTASE"/>
    <property type="match status" value="1"/>
</dbReference>
<dbReference type="Proteomes" id="UP000000810">
    <property type="component" value="Chromosome"/>
</dbReference>
<organism evidence="8 10">
    <name type="scientific">Pyrococcus abyssi (strain GE5 / Orsay)</name>
    <dbReference type="NCBI Taxonomy" id="272844"/>
    <lineage>
        <taxon>Archaea</taxon>
        <taxon>Methanobacteriati</taxon>
        <taxon>Methanobacteriota</taxon>
        <taxon>Thermococci</taxon>
        <taxon>Thermococcales</taxon>
        <taxon>Thermococcaceae</taxon>
        <taxon>Pyrococcus</taxon>
    </lineage>
</organism>
<reference evidence="9 11" key="5">
    <citation type="journal article" date="2012" name="Curr. Microbiol.">
        <title>Re-annotation of two hyperthermophilic archaea Pyrococcus abyssi GE5 and Pyrococcus furiosus DSM 3638.</title>
        <authorList>
            <person name="Gao J."/>
            <person name="Wang J."/>
        </authorList>
    </citation>
    <scope>GENOME REANNOTATION</scope>
    <source>
        <strain evidence="9">GE5</strain>
        <strain evidence="11">GE5 / Orsay</strain>
    </source>
</reference>
<evidence type="ECO:0000313" key="11">
    <source>
        <dbReference type="Proteomes" id="UP000009139"/>
    </source>
</evidence>
<evidence type="ECO:0000313" key="10">
    <source>
        <dbReference type="Proteomes" id="UP000000810"/>
    </source>
</evidence>
<evidence type="ECO:0000256" key="2">
    <source>
        <dbReference type="ARBA" id="ARBA00010231"/>
    </source>
</evidence>
<dbReference type="STRING" id="272844.PAB0318"/>
<dbReference type="AlphaFoldDB" id="Q9V1F0"/>
<dbReference type="GO" id="GO:0046872">
    <property type="term" value="F:metal ion binding"/>
    <property type="evidence" value="ECO:0007669"/>
    <property type="project" value="UniProtKB-KW"/>
</dbReference>
<dbReference type="PANTHER" id="PTHR43771">
    <property type="entry name" value="PHOSPHOMANNOMUTASE"/>
    <property type="match status" value="1"/>
</dbReference>
<protein>
    <submittedName>
        <fullName evidence="8">PMM-like probable phosphomannomutase</fullName>
    </submittedName>
    <submittedName>
        <fullName evidence="9">Phosphomannomutase related protein</fullName>
    </submittedName>
</protein>
<evidence type="ECO:0000313" key="8">
    <source>
        <dbReference type="EMBL" id="CAB49399.1"/>
    </source>
</evidence>
<evidence type="ECO:0000256" key="3">
    <source>
        <dbReference type="ARBA" id="ARBA00022553"/>
    </source>
</evidence>
<dbReference type="EMBL" id="AJ248284">
    <property type="protein sequence ID" value="CAB49399.1"/>
    <property type="molecule type" value="Genomic_DNA"/>
</dbReference>
<dbReference type="GO" id="GO:0005975">
    <property type="term" value="P:carbohydrate metabolic process"/>
    <property type="evidence" value="ECO:0007669"/>
    <property type="project" value="InterPro"/>
</dbReference>
<dbReference type="HOGENOM" id="CLU_1182917_0_0_2"/>
<dbReference type="InterPro" id="IPR005844">
    <property type="entry name" value="A-D-PHexomutase_a/b/a-I"/>
</dbReference>
<dbReference type="GO" id="GO:0016868">
    <property type="term" value="F:intramolecular phosphotransferase activity"/>
    <property type="evidence" value="ECO:0007669"/>
    <property type="project" value="InterPro"/>
</dbReference>
<comment type="cofactor">
    <cofactor evidence="1">
        <name>Mg(2+)</name>
        <dbReference type="ChEBI" id="CHEBI:18420"/>
    </cofactor>
</comment>
<reference evidence="8 10" key="4">
    <citation type="journal article" date="2003" name="Mol. Microbiol.">
        <title>An integrated analysis of the genome of the hyperthermophilic archaeon Pyrococcus abyssi.</title>
        <authorList>
            <person name="Cohen G."/>
            <person name="Barbe V."/>
            <person name="Flament D."/>
            <person name="Galperin M."/>
            <person name="Heilig R."/>
            <person name="Ripp R."/>
            <person name="Lecompte O."/>
            <person name="Prieur D."/>
            <person name="Poch O."/>
            <person name="Quellerou J."/>
            <person name="Thierry J.C."/>
            <person name="Van der Oost J."/>
            <person name="Weissenbach J."/>
            <person name="Zivanovic Y."/>
            <person name="Forterre P."/>
        </authorList>
    </citation>
    <scope>NUCLEOTIDE SEQUENCE [LARGE SCALE GENOMIC DNA]</scope>
    <source>
        <strain evidence="10">GE5 / Orsay</strain>
        <strain evidence="8">Orsay</strain>
    </source>
</reference>
<gene>
    <name evidence="8" type="primary">pmm-like</name>
    <name evidence="8" type="ORF">PAB0318</name>
</gene>
<reference evidence="8" key="3">
    <citation type="journal article" date="2001" name="Genome Res.">
        <title>Genome evolution at the genus level: comparison of three complete genomes of hyperthermophilic archaea.</title>
        <authorList>
            <person name="Lecompte O."/>
            <person name="Ripp R."/>
            <person name="Puzos-Barbe V."/>
            <person name="Duprat S."/>
            <person name="Heilig R."/>
            <person name="Dietrich J."/>
            <person name="Thierry J.C."/>
            <person name="Poch O."/>
        </authorList>
    </citation>
    <scope>NUCLEOTIDE SEQUENCE</scope>
    <source>
        <strain evidence="8">Orsay</strain>
    </source>
</reference>
<evidence type="ECO:0000313" key="9">
    <source>
        <dbReference type="EMBL" id="CCE69860.1"/>
    </source>
</evidence>
<keyword evidence="10" id="KW-1185">Reference proteome</keyword>
<accession>Q9V1F0</accession>
<dbReference type="Proteomes" id="UP000009139">
    <property type="component" value="Chromosome"/>
</dbReference>
<evidence type="ECO:0000256" key="5">
    <source>
        <dbReference type="ARBA" id="ARBA00022842"/>
    </source>
</evidence>
<evidence type="ECO:0000256" key="6">
    <source>
        <dbReference type="ARBA" id="ARBA00023235"/>
    </source>
</evidence>
<reference evidence="8" key="1">
    <citation type="submission" date="1999-07" db="EMBL/GenBank/DDBJ databases">
        <authorList>
            <person name="Genoscope"/>
        </authorList>
    </citation>
    <scope>NUCLEOTIDE SEQUENCE</scope>
    <source>
        <strain evidence="8">Orsay</strain>
    </source>
</reference>
<reference evidence="8" key="2">
    <citation type="journal article" date="2000" name="J. Mol. Biol.">
        <title>Archaeal homologs of eukaryotic methylation guide small nucleolar RNAs: lessons from the Pyrococcus genomes.</title>
        <authorList>
            <person name="Gaspin C."/>
            <person name="Cavaille J."/>
            <person name="Erauso G."/>
        </authorList>
    </citation>
    <scope>NUCLEOTIDE SEQUENCE</scope>
    <source>
        <strain evidence="8">Orsay</strain>
    </source>
</reference>